<gene>
    <name evidence="3" type="ORF">SanaruYs_06100</name>
</gene>
<dbReference type="EMBL" id="BHXQ01000001">
    <property type="protein sequence ID" value="GCC50395.1"/>
    <property type="molecule type" value="Genomic_DNA"/>
</dbReference>
<feature type="transmembrane region" description="Helical" evidence="1">
    <location>
        <begin position="342"/>
        <end position="358"/>
    </location>
</feature>
<dbReference type="Pfam" id="PF26514">
    <property type="entry name" value="DUF8173"/>
    <property type="match status" value="1"/>
</dbReference>
<name>A0A401U684_9BACT</name>
<dbReference type="Proteomes" id="UP000288227">
    <property type="component" value="Unassembled WGS sequence"/>
</dbReference>
<reference evidence="3 4" key="1">
    <citation type="submission" date="2018-11" db="EMBL/GenBank/DDBJ databases">
        <title>Chryseotalea sanarue gen. nov., sp., nov., a member of the family Cytophagaceae, isolated from a brackish lake in Hamamatsu Japan.</title>
        <authorList>
            <person name="Maejima Y."/>
            <person name="Iino T."/>
            <person name="Muraguchi Y."/>
            <person name="Fukuda K."/>
            <person name="Ohkuma M."/>
            <person name="Moriuchi R."/>
            <person name="Dohra H."/>
            <person name="Kimbara K."/>
            <person name="Shintani M."/>
        </authorList>
    </citation>
    <scope>NUCLEOTIDE SEQUENCE [LARGE SCALE GENOMIC DNA]</scope>
    <source>
        <strain evidence="3 4">Ys</strain>
    </source>
</reference>
<feature type="transmembrane region" description="Helical" evidence="1">
    <location>
        <begin position="364"/>
        <end position="382"/>
    </location>
</feature>
<dbReference type="RefSeq" id="WP_127121034.1">
    <property type="nucleotide sequence ID" value="NZ_BHXQ01000001.1"/>
</dbReference>
<evidence type="ECO:0000313" key="3">
    <source>
        <dbReference type="EMBL" id="GCC50395.1"/>
    </source>
</evidence>
<dbReference type="InterPro" id="IPR058486">
    <property type="entry name" value="DUF8173"/>
</dbReference>
<evidence type="ECO:0000259" key="2">
    <source>
        <dbReference type="Pfam" id="PF26514"/>
    </source>
</evidence>
<keyword evidence="1" id="KW-1133">Transmembrane helix</keyword>
<feature type="transmembrane region" description="Helical" evidence="1">
    <location>
        <begin position="229"/>
        <end position="258"/>
    </location>
</feature>
<feature type="transmembrane region" description="Helical" evidence="1">
    <location>
        <begin position="279"/>
        <end position="302"/>
    </location>
</feature>
<evidence type="ECO:0000313" key="4">
    <source>
        <dbReference type="Proteomes" id="UP000288227"/>
    </source>
</evidence>
<proteinExistence type="predicted"/>
<dbReference type="AlphaFoldDB" id="A0A401U684"/>
<keyword evidence="1" id="KW-0472">Membrane</keyword>
<dbReference type="Gene3D" id="2.160.20.20">
    <property type="match status" value="1"/>
</dbReference>
<comment type="caution">
    <text evidence="3">The sequence shown here is derived from an EMBL/GenBank/DDBJ whole genome shotgun (WGS) entry which is preliminary data.</text>
</comment>
<feature type="transmembrane region" description="Helical" evidence="1">
    <location>
        <begin position="308"/>
        <end position="330"/>
    </location>
</feature>
<keyword evidence="4" id="KW-1185">Reference proteome</keyword>
<dbReference type="OrthoDB" id="1172790at2"/>
<dbReference type="InterPro" id="IPR012332">
    <property type="entry name" value="Autotransporter_pectin_lyase_C"/>
</dbReference>
<organism evidence="3 4">
    <name type="scientific">Chryseotalea sanaruensis</name>
    <dbReference type="NCBI Taxonomy" id="2482724"/>
    <lineage>
        <taxon>Bacteria</taxon>
        <taxon>Pseudomonadati</taxon>
        <taxon>Bacteroidota</taxon>
        <taxon>Cytophagia</taxon>
        <taxon>Cytophagales</taxon>
        <taxon>Chryseotaleaceae</taxon>
        <taxon>Chryseotalea</taxon>
    </lineage>
</organism>
<keyword evidence="1" id="KW-0812">Transmembrane</keyword>
<evidence type="ECO:0000256" key="1">
    <source>
        <dbReference type="SAM" id="Phobius"/>
    </source>
</evidence>
<feature type="domain" description="DUF8173" evidence="2">
    <location>
        <begin position="262"/>
        <end position="383"/>
    </location>
</feature>
<accession>A0A401U684</accession>
<sequence>MKFIGLILLSAFILINQKLTAQIRSGENVLINKEVAHDLYVAGGTVTINAPIRGDLIIAGGTVIVNDTVTQDILIGGGNITLNGYVADDVRCAGGTVQLSGVVSGDYVVSGGEINILSGGIIAGNMFSIGGKVILDGAVKGSVKNASGAFDLNGTVAQGLDSKGGKIKINGIIGGTTVMAAETIEIGASAKFKDTVRYWNQAGSLDFGNSLNASTASYDPSLEIEGTDWYYLGFASLVMVLWYLGAALIMLIIIQYLFRLTFMNAVNTIKNNSIKSLGAGFLFLFGVPVAIVIGFLTLIGIPLGLLTFFIYLTILLHATVITALLIANWINNTYYKSSWQNIKIVGAAFAIFIFLKLASFTPFIGPLIMLLLACMGFGGLLLNIKWKSNKALAVT</sequence>
<protein>
    <recommendedName>
        <fullName evidence="2">DUF8173 domain-containing protein</fullName>
    </recommendedName>
</protein>